<reference evidence="2 3" key="1">
    <citation type="submission" date="2020-09" db="EMBL/GenBank/DDBJ databases">
        <title>De no assembly of potato wild relative species, Solanum commersonii.</title>
        <authorList>
            <person name="Cho K."/>
        </authorList>
    </citation>
    <scope>NUCLEOTIDE SEQUENCE [LARGE SCALE GENOMIC DNA]</scope>
    <source>
        <strain evidence="2">LZ3.2</strain>
        <tissue evidence="2">Leaf</tissue>
    </source>
</reference>
<keyword evidence="1" id="KW-0472">Membrane</keyword>
<proteinExistence type="predicted"/>
<protein>
    <submittedName>
        <fullName evidence="2">Uncharacterized protein</fullName>
    </submittedName>
</protein>
<evidence type="ECO:0000313" key="2">
    <source>
        <dbReference type="EMBL" id="KAG5596336.1"/>
    </source>
</evidence>
<evidence type="ECO:0000313" key="3">
    <source>
        <dbReference type="Proteomes" id="UP000824120"/>
    </source>
</evidence>
<sequence>MWHHLPSFVTFNARVLPVDTEGTPQNTCKQRINIEAKMLYLTLIIWILLSHFLWTRTDFILCHSQKNVRLIRYNIQYNYVYDTQLTCVTQKNQITNCVHIDVSFYYLRKKSKLRSMDQYRYTTCNCLFNTYIKNAYKMYYCSPADDTLSTQQHIARADVVSVYKKTINTSSMVFLSLLLYHGIW</sequence>
<name>A0A9J5Y9W5_SOLCO</name>
<dbReference type="AlphaFoldDB" id="A0A9J5Y9W5"/>
<organism evidence="2 3">
    <name type="scientific">Solanum commersonii</name>
    <name type="common">Commerson's wild potato</name>
    <name type="synonym">Commerson's nightshade</name>
    <dbReference type="NCBI Taxonomy" id="4109"/>
    <lineage>
        <taxon>Eukaryota</taxon>
        <taxon>Viridiplantae</taxon>
        <taxon>Streptophyta</taxon>
        <taxon>Embryophyta</taxon>
        <taxon>Tracheophyta</taxon>
        <taxon>Spermatophyta</taxon>
        <taxon>Magnoliopsida</taxon>
        <taxon>eudicotyledons</taxon>
        <taxon>Gunneridae</taxon>
        <taxon>Pentapetalae</taxon>
        <taxon>asterids</taxon>
        <taxon>lamiids</taxon>
        <taxon>Solanales</taxon>
        <taxon>Solanaceae</taxon>
        <taxon>Solanoideae</taxon>
        <taxon>Solaneae</taxon>
        <taxon>Solanum</taxon>
    </lineage>
</organism>
<dbReference type="Proteomes" id="UP000824120">
    <property type="component" value="Chromosome 7"/>
</dbReference>
<keyword evidence="1" id="KW-0812">Transmembrane</keyword>
<dbReference type="OrthoDB" id="1302742at2759"/>
<comment type="caution">
    <text evidence="2">The sequence shown here is derived from an EMBL/GenBank/DDBJ whole genome shotgun (WGS) entry which is preliminary data.</text>
</comment>
<keyword evidence="3" id="KW-1185">Reference proteome</keyword>
<accession>A0A9J5Y9W5</accession>
<evidence type="ECO:0000256" key="1">
    <source>
        <dbReference type="SAM" id="Phobius"/>
    </source>
</evidence>
<feature type="transmembrane region" description="Helical" evidence="1">
    <location>
        <begin position="38"/>
        <end position="54"/>
    </location>
</feature>
<keyword evidence="1" id="KW-1133">Transmembrane helix</keyword>
<gene>
    <name evidence="2" type="ORF">H5410_037568</name>
</gene>
<dbReference type="EMBL" id="JACXVP010000007">
    <property type="protein sequence ID" value="KAG5596336.1"/>
    <property type="molecule type" value="Genomic_DNA"/>
</dbReference>